<evidence type="ECO:0000256" key="8">
    <source>
        <dbReference type="ARBA" id="ARBA00023049"/>
    </source>
</evidence>
<keyword evidence="7" id="KW-0862">Zinc</keyword>
<dbReference type="GO" id="GO:0016485">
    <property type="term" value="P:protein processing"/>
    <property type="evidence" value="ECO:0007669"/>
    <property type="project" value="TreeGrafter"/>
</dbReference>
<dbReference type="Gene3D" id="3.40.390.10">
    <property type="entry name" value="Collagenase (Catalytic Domain)"/>
    <property type="match status" value="1"/>
</dbReference>
<dbReference type="InterPro" id="IPR008753">
    <property type="entry name" value="Peptidase_M13_N"/>
</dbReference>
<dbReference type="Pfam" id="PF01431">
    <property type="entry name" value="Peptidase_M13"/>
    <property type="match status" value="1"/>
</dbReference>
<evidence type="ECO:0000313" key="13">
    <source>
        <dbReference type="Proteomes" id="UP001200034"/>
    </source>
</evidence>
<evidence type="ECO:0000259" key="10">
    <source>
        <dbReference type="Pfam" id="PF01431"/>
    </source>
</evidence>
<feature type="chain" id="PRO_5042227309" evidence="9">
    <location>
        <begin position="33"/>
        <end position="718"/>
    </location>
</feature>
<evidence type="ECO:0000256" key="2">
    <source>
        <dbReference type="ARBA" id="ARBA00004401"/>
    </source>
</evidence>
<sequence length="718" mass="82181">PIQMSHSPRRKLYGLTQLLLLVLVQQSDYGSAAPGKVQGEANLISEIHNNSDYINRVMRHAKAAEIASFMNESVDPCDNFYEFACGNWARINSASGGKLTTGLFERLGDSLNRKVKHMLDNENEQLDTREDKQVRSFYRSCAGVTAIDAIYRSKLKELSATFGAMPALEGRRWKESEFDWIETIGKIAYTYGHTIIIGTDVSRDLANNKVNAVYVTIQEFPLEVRGMYLNKETQMYRTRFRNVVALELMHYLDIERKVAFTTATELMDFEVELAKGLNSEDEVLDFQEAAKLTTIAEMQRLYGPTLDIQRLVNISLADDVVDAYDFLPQYKINLIRVIKKTPKRIVANYIFYRLLKPFMLDVGATKKQREDHCHSRTTKYFAKHLDNMVYRRHNSADTAADVELIWSELQKTFKEMLQSHQSLSWIRPETRQLAIEKLAAMKLEVNSYANEDLSEDFKNIQLSEQTYLENLQHMLEDAAAELRKQIHLPAEPFEAGELLSFSPANLLLENTIKVPVAVLQPYFLWAASYPNAIKFGTLAALIGHEVIHGFDTSGSKFDAHGILNDWWDEQSRLNFAAGQQCFKEQYSNYSYFGKTLPKSNEQSENIADNGGVRLAFAAYRRWQGANAGALQEPDSRQLQREMLPTLNYTSMQLFFISYAQIWCNDVDPRIRSMQVATDQHVPSTFRVIGPLSNFDEFSKEFHCALGSKMNPVRKCQLY</sequence>
<dbReference type="CDD" id="cd08662">
    <property type="entry name" value="M13"/>
    <property type="match status" value="1"/>
</dbReference>
<keyword evidence="4" id="KW-0645">Protease</keyword>
<dbReference type="EMBL" id="JAJJHW010000014">
    <property type="protein sequence ID" value="KAH8388533.1"/>
    <property type="molecule type" value="Genomic_DNA"/>
</dbReference>
<keyword evidence="5" id="KW-0479">Metal-binding</keyword>
<evidence type="ECO:0000256" key="6">
    <source>
        <dbReference type="ARBA" id="ARBA00022801"/>
    </source>
</evidence>
<dbReference type="GO" id="GO:0004222">
    <property type="term" value="F:metalloendopeptidase activity"/>
    <property type="evidence" value="ECO:0007669"/>
    <property type="project" value="InterPro"/>
</dbReference>
<comment type="similarity">
    <text evidence="3">Belongs to the peptidase M13 family.</text>
</comment>
<evidence type="ECO:0000256" key="3">
    <source>
        <dbReference type="ARBA" id="ARBA00007357"/>
    </source>
</evidence>
<organism evidence="12 13">
    <name type="scientific">Drosophila rubida</name>
    <dbReference type="NCBI Taxonomy" id="30044"/>
    <lineage>
        <taxon>Eukaryota</taxon>
        <taxon>Metazoa</taxon>
        <taxon>Ecdysozoa</taxon>
        <taxon>Arthropoda</taxon>
        <taxon>Hexapoda</taxon>
        <taxon>Insecta</taxon>
        <taxon>Pterygota</taxon>
        <taxon>Neoptera</taxon>
        <taxon>Endopterygota</taxon>
        <taxon>Diptera</taxon>
        <taxon>Brachycera</taxon>
        <taxon>Muscomorpha</taxon>
        <taxon>Ephydroidea</taxon>
        <taxon>Drosophilidae</taxon>
        <taxon>Drosophila</taxon>
    </lineage>
</organism>
<proteinExistence type="inferred from homology"/>
<dbReference type="InterPro" id="IPR018497">
    <property type="entry name" value="Peptidase_M13_C"/>
</dbReference>
<feature type="domain" description="Peptidase M13 C-terminal" evidence="10">
    <location>
        <begin position="509"/>
        <end position="717"/>
    </location>
</feature>
<feature type="domain" description="Peptidase M13 N-terminal" evidence="11">
    <location>
        <begin position="76"/>
        <end position="445"/>
    </location>
</feature>
<feature type="signal peptide" evidence="9">
    <location>
        <begin position="1"/>
        <end position="32"/>
    </location>
</feature>
<dbReference type="GO" id="GO:0005886">
    <property type="term" value="C:plasma membrane"/>
    <property type="evidence" value="ECO:0007669"/>
    <property type="project" value="UniProtKB-SubCell"/>
</dbReference>
<dbReference type="InterPro" id="IPR000718">
    <property type="entry name" value="Peptidase_M13"/>
</dbReference>
<dbReference type="InterPro" id="IPR042089">
    <property type="entry name" value="Peptidase_M13_dom_2"/>
</dbReference>
<dbReference type="InterPro" id="IPR024079">
    <property type="entry name" value="MetalloPept_cat_dom_sf"/>
</dbReference>
<evidence type="ECO:0000259" key="11">
    <source>
        <dbReference type="Pfam" id="PF05649"/>
    </source>
</evidence>
<dbReference type="Proteomes" id="UP001200034">
    <property type="component" value="Unassembled WGS sequence"/>
</dbReference>
<name>A0AAD4KDE3_9MUSC</name>
<evidence type="ECO:0000256" key="5">
    <source>
        <dbReference type="ARBA" id="ARBA00022723"/>
    </source>
</evidence>
<accession>A0AAD4KDE3</accession>
<keyword evidence="9" id="KW-0732">Signal</keyword>
<comment type="cofactor">
    <cofactor evidence="1">
        <name>Zn(2+)</name>
        <dbReference type="ChEBI" id="CHEBI:29105"/>
    </cofactor>
</comment>
<evidence type="ECO:0000256" key="9">
    <source>
        <dbReference type="SAM" id="SignalP"/>
    </source>
</evidence>
<dbReference type="PROSITE" id="PS51885">
    <property type="entry name" value="NEPRILYSIN"/>
    <property type="match status" value="1"/>
</dbReference>
<reference evidence="12" key="1">
    <citation type="journal article" date="2021" name="Mol. Ecol. Resour.">
        <title>Phylogenomic analyses of the genus Drosophila reveals genomic signals of climate adaptation.</title>
        <authorList>
            <person name="Li F."/>
            <person name="Rane R.V."/>
            <person name="Luria V."/>
            <person name="Xiong Z."/>
            <person name="Chen J."/>
            <person name="Li Z."/>
            <person name="Catullo R.A."/>
            <person name="Griffin P.C."/>
            <person name="Schiffer M."/>
            <person name="Pearce S."/>
            <person name="Lee S.F."/>
            <person name="McElroy K."/>
            <person name="Stocker A."/>
            <person name="Shirriffs J."/>
            <person name="Cockerell F."/>
            <person name="Coppin C."/>
            <person name="Sgro C.M."/>
            <person name="Karger A."/>
            <person name="Cain J.W."/>
            <person name="Weber J.A."/>
            <person name="Santpere G."/>
            <person name="Kirschner M.W."/>
            <person name="Hoffmann A.A."/>
            <person name="Oakeshott J.G."/>
            <person name="Zhang G."/>
        </authorList>
    </citation>
    <scope>NUCLEOTIDE SEQUENCE</scope>
    <source>
        <strain evidence="12">BGI-SZ-2011g</strain>
    </source>
</reference>
<dbReference type="PANTHER" id="PTHR11733:SF238">
    <property type="entry name" value="FI07649P-RELATED"/>
    <property type="match status" value="1"/>
</dbReference>
<evidence type="ECO:0000256" key="1">
    <source>
        <dbReference type="ARBA" id="ARBA00001947"/>
    </source>
</evidence>
<keyword evidence="8" id="KW-0482">Metalloprotease</keyword>
<dbReference type="Gene3D" id="1.10.1380.10">
    <property type="entry name" value="Neutral endopeptidase , domain2"/>
    <property type="match status" value="1"/>
</dbReference>
<keyword evidence="6" id="KW-0378">Hydrolase</keyword>
<dbReference type="SUPFAM" id="SSF55486">
    <property type="entry name" value="Metalloproteases ('zincins'), catalytic domain"/>
    <property type="match status" value="1"/>
</dbReference>
<keyword evidence="13" id="KW-1185">Reference proteome</keyword>
<dbReference type="PRINTS" id="PR00786">
    <property type="entry name" value="NEPRILYSIN"/>
</dbReference>
<protein>
    <submittedName>
        <fullName evidence="12">Uncharacterized protein</fullName>
    </submittedName>
</protein>
<comment type="subcellular location">
    <subcellularLocation>
        <location evidence="2">Cell membrane</location>
        <topology evidence="2">Single-pass type II membrane protein</topology>
    </subcellularLocation>
</comment>
<dbReference type="Pfam" id="PF05649">
    <property type="entry name" value="Peptidase_M13_N"/>
    <property type="match status" value="1"/>
</dbReference>
<dbReference type="GO" id="GO:0046872">
    <property type="term" value="F:metal ion binding"/>
    <property type="evidence" value="ECO:0007669"/>
    <property type="project" value="UniProtKB-KW"/>
</dbReference>
<dbReference type="AlphaFoldDB" id="A0AAD4KDE3"/>
<evidence type="ECO:0000256" key="7">
    <source>
        <dbReference type="ARBA" id="ARBA00022833"/>
    </source>
</evidence>
<evidence type="ECO:0000313" key="12">
    <source>
        <dbReference type="EMBL" id="KAH8388533.1"/>
    </source>
</evidence>
<gene>
    <name evidence="12" type="ORF">KR093_008933</name>
</gene>
<comment type="caution">
    <text evidence="12">The sequence shown here is derived from an EMBL/GenBank/DDBJ whole genome shotgun (WGS) entry which is preliminary data.</text>
</comment>
<feature type="non-terminal residue" evidence="12">
    <location>
        <position position="1"/>
    </location>
</feature>
<evidence type="ECO:0000256" key="4">
    <source>
        <dbReference type="ARBA" id="ARBA00022670"/>
    </source>
</evidence>
<dbReference type="PANTHER" id="PTHR11733">
    <property type="entry name" value="ZINC METALLOPROTEASE FAMILY M13 NEPRILYSIN-RELATED"/>
    <property type="match status" value="1"/>
</dbReference>